<dbReference type="STRING" id="1195760.SAMN05444281_2163"/>
<dbReference type="PANTHER" id="PTHR47893">
    <property type="entry name" value="REGULATORY PROTEIN PCHR"/>
    <property type="match status" value="1"/>
</dbReference>
<keyword evidence="1" id="KW-0805">Transcription regulation</keyword>
<dbReference type="RefSeq" id="WP_073121372.1">
    <property type="nucleotide sequence ID" value="NZ_BMEN01000004.1"/>
</dbReference>
<dbReference type="GO" id="GO:0003700">
    <property type="term" value="F:DNA-binding transcription factor activity"/>
    <property type="evidence" value="ECO:0007669"/>
    <property type="project" value="InterPro"/>
</dbReference>
<dbReference type="SMART" id="SM00342">
    <property type="entry name" value="HTH_ARAC"/>
    <property type="match status" value="1"/>
</dbReference>
<dbReference type="Pfam" id="PF12833">
    <property type="entry name" value="HTH_18"/>
    <property type="match status" value="1"/>
</dbReference>
<proteinExistence type="predicted"/>
<reference evidence="5" key="1">
    <citation type="submission" date="2016-11" db="EMBL/GenBank/DDBJ databases">
        <authorList>
            <person name="Varghese N."/>
            <person name="Submissions S."/>
        </authorList>
    </citation>
    <scope>NUCLEOTIDE SEQUENCE [LARGE SCALE GENOMIC DNA]</scope>
    <source>
        <strain evidence="5">DSM 100572</strain>
    </source>
</reference>
<dbReference type="Proteomes" id="UP000184109">
    <property type="component" value="Unassembled WGS sequence"/>
</dbReference>
<dbReference type="EMBL" id="FQXQ01000004">
    <property type="protein sequence ID" value="SHH81833.1"/>
    <property type="molecule type" value="Genomic_DNA"/>
</dbReference>
<dbReference type="InterPro" id="IPR018060">
    <property type="entry name" value="HTH_AraC"/>
</dbReference>
<evidence type="ECO:0000313" key="5">
    <source>
        <dbReference type="Proteomes" id="UP000184109"/>
    </source>
</evidence>
<dbReference type="PROSITE" id="PS01124">
    <property type="entry name" value="HTH_ARAC_FAMILY_2"/>
    <property type="match status" value="1"/>
</dbReference>
<dbReference type="PANTHER" id="PTHR47893:SF1">
    <property type="entry name" value="REGULATORY PROTEIN PCHR"/>
    <property type="match status" value="1"/>
</dbReference>
<name>A0A1M5W3R0_9FLAO</name>
<accession>A0A1M5W3R0</accession>
<feature type="domain" description="HTH araC/xylS-type" evidence="3">
    <location>
        <begin position="257"/>
        <end position="356"/>
    </location>
</feature>
<gene>
    <name evidence="4" type="ORF">SAMN05444281_2163</name>
</gene>
<organism evidence="4 5">
    <name type="scientific">Wenyingzhuangia marina</name>
    <dbReference type="NCBI Taxonomy" id="1195760"/>
    <lineage>
        <taxon>Bacteria</taxon>
        <taxon>Pseudomonadati</taxon>
        <taxon>Bacteroidota</taxon>
        <taxon>Flavobacteriia</taxon>
        <taxon>Flavobacteriales</taxon>
        <taxon>Flavobacteriaceae</taxon>
        <taxon>Wenyingzhuangia</taxon>
    </lineage>
</organism>
<dbReference type="InterPro" id="IPR009057">
    <property type="entry name" value="Homeodomain-like_sf"/>
</dbReference>
<protein>
    <submittedName>
        <fullName evidence="4">AraC-type DNA-binding protein</fullName>
    </submittedName>
</protein>
<dbReference type="OrthoDB" id="1156172at2"/>
<evidence type="ECO:0000259" key="3">
    <source>
        <dbReference type="PROSITE" id="PS01124"/>
    </source>
</evidence>
<evidence type="ECO:0000256" key="2">
    <source>
        <dbReference type="ARBA" id="ARBA00023163"/>
    </source>
</evidence>
<keyword evidence="2" id="KW-0804">Transcription</keyword>
<keyword evidence="4" id="KW-0238">DNA-binding</keyword>
<keyword evidence="5" id="KW-1185">Reference proteome</keyword>
<dbReference type="InterPro" id="IPR053142">
    <property type="entry name" value="PchR_regulatory_protein"/>
</dbReference>
<dbReference type="GO" id="GO:0043565">
    <property type="term" value="F:sequence-specific DNA binding"/>
    <property type="evidence" value="ECO:0007669"/>
    <property type="project" value="InterPro"/>
</dbReference>
<evidence type="ECO:0000313" key="4">
    <source>
        <dbReference type="EMBL" id="SHH81833.1"/>
    </source>
</evidence>
<evidence type="ECO:0000256" key="1">
    <source>
        <dbReference type="ARBA" id="ARBA00023015"/>
    </source>
</evidence>
<dbReference type="Gene3D" id="1.10.10.60">
    <property type="entry name" value="Homeodomain-like"/>
    <property type="match status" value="2"/>
</dbReference>
<sequence>MNIVVTKINNWFVKYKPYFFSYSNGFFKLFYLANSPELIVESNIKYPFVKHDAERQLTYCDNSFVKSRLGYAELEKGLWCINSHIYYKNNLSFTPIYDESETATYYCLIINEVKNEYPSKYYKINNIVVKNYSLSFLKPKIKFENFHFKGATENLYQIYFDKAWYENNIKTLPNLPASVVELFENKNIDFINYAINIEEFRTVYNEFYNAFNSDTKPNYISLKKTTYAFFELFLENYQYAVVSKTSKLKSKDRVLLKTVEDYLLDNLLDKFIGIEEIAEMFKISPTKLKKDFKALYGTTIYGYFKEKQMKLALQILNEQDCKIKELATMFHYENYSKFSKAFLNTNGFLPSENPKKLKNIF</sequence>
<dbReference type="SUPFAM" id="SSF46689">
    <property type="entry name" value="Homeodomain-like"/>
    <property type="match status" value="1"/>
</dbReference>
<dbReference type="AlphaFoldDB" id="A0A1M5W3R0"/>